<evidence type="ECO:0000313" key="1">
    <source>
        <dbReference type="EMBL" id="MBA9038857.1"/>
    </source>
</evidence>
<comment type="caution">
    <text evidence="1">The sequence shown here is derived from an EMBL/GenBank/DDBJ whole genome shotgun (WGS) entry which is preliminary data.</text>
</comment>
<reference evidence="1" key="1">
    <citation type="submission" date="2020-08" db="EMBL/GenBank/DDBJ databases">
        <title>Functional genomics of gut bacteria from endangered species of beetles.</title>
        <authorList>
            <person name="Carlos-Shanley C."/>
        </authorList>
    </citation>
    <scope>NUCLEOTIDE SEQUENCE [LARGE SCALE GENOMIC DNA]</scope>
    <source>
        <strain evidence="1">S00060</strain>
    </source>
</reference>
<dbReference type="AlphaFoldDB" id="A0A7W3N9G7"/>
<dbReference type="Proteomes" id="UP000543174">
    <property type="component" value="Unassembled WGS sequence"/>
</dbReference>
<dbReference type="RefSeq" id="WP_013056525.1">
    <property type="nucleotide sequence ID" value="NZ_JACLIH010000016.1"/>
</dbReference>
<accession>A0A7W3N9G7</accession>
<keyword evidence="2" id="KW-1185">Reference proteome</keyword>
<proteinExistence type="predicted"/>
<protein>
    <submittedName>
        <fullName evidence="1">Uncharacterized protein</fullName>
    </submittedName>
</protein>
<name>A0A7W3N9G7_PRIAR</name>
<sequence>MLKEYKQVFSNFIDEDRFELHSYLTYLFNQSQDKDLIQLEDEHIT</sequence>
<dbReference type="EMBL" id="JACJHT010000001">
    <property type="protein sequence ID" value="MBA9038857.1"/>
    <property type="molecule type" value="Genomic_DNA"/>
</dbReference>
<evidence type="ECO:0000313" key="2">
    <source>
        <dbReference type="Proteomes" id="UP000543174"/>
    </source>
</evidence>
<organism evidence="1 2">
    <name type="scientific">Priestia aryabhattai</name>
    <name type="common">Bacillus aryabhattai</name>
    <dbReference type="NCBI Taxonomy" id="412384"/>
    <lineage>
        <taxon>Bacteria</taxon>
        <taxon>Bacillati</taxon>
        <taxon>Bacillota</taxon>
        <taxon>Bacilli</taxon>
        <taxon>Bacillales</taxon>
        <taxon>Bacillaceae</taxon>
        <taxon>Priestia</taxon>
    </lineage>
</organism>
<gene>
    <name evidence="1" type="ORF">HNP21_001946</name>
</gene>